<dbReference type="PANTHER" id="PTHR43590:SF1">
    <property type="entry name" value="ARSENIC RESISTANCE PROTEIN ARSH (AFU_ORTHOLOGUE AFUA_5G15030)"/>
    <property type="match status" value="1"/>
</dbReference>
<keyword evidence="2" id="KW-1185">Reference proteome</keyword>
<reference evidence="1 2" key="1">
    <citation type="submission" date="2021-03" db="EMBL/GenBank/DDBJ databases">
        <title>novel species isolated from a fishpond in China.</title>
        <authorList>
            <person name="Lu H."/>
            <person name="Cai Z."/>
        </authorList>
    </citation>
    <scope>NUCLEOTIDE SEQUENCE [LARGE SCALE GENOMIC DNA]</scope>
    <source>
        <strain evidence="1 2">Y57</strain>
    </source>
</reference>
<dbReference type="InterPro" id="IPR014063">
    <property type="entry name" value="Arsenate-R_ArsH"/>
</dbReference>
<dbReference type="EMBL" id="JAFKCS010000869">
    <property type="protein sequence ID" value="MBN7823550.1"/>
    <property type="molecule type" value="Genomic_DNA"/>
</dbReference>
<organism evidence="1 2">
    <name type="scientific">Bowmanella yangjiangensis</name>
    <dbReference type="NCBI Taxonomy" id="2811230"/>
    <lineage>
        <taxon>Bacteria</taxon>
        <taxon>Pseudomonadati</taxon>
        <taxon>Pseudomonadota</taxon>
        <taxon>Gammaproteobacteria</taxon>
        <taxon>Alteromonadales</taxon>
        <taxon>Alteromonadaceae</taxon>
        <taxon>Bowmanella</taxon>
    </lineage>
</organism>
<comment type="caution">
    <text evidence="1">The sequence shown here is derived from an EMBL/GenBank/DDBJ whole genome shotgun (WGS) entry which is preliminary data.</text>
</comment>
<dbReference type="Gene3D" id="3.40.50.360">
    <property type="match status" value="1"/>
</dbReference>
<evidence type="ECO:0000313" key="2">
    <source>
        <dbReference type="Proteomes" id="UP000663992"/>
    </source>
</evidence>
<gene>
    <name evidence="1" type="ORF">J0A65_27020</name>
</gene>
<proteinExistence type="predicted"/>
<dbReference type="InterPro" id="IPR029039">
    <property type="entry name" value="Flavoprotein-like_sf"/>
</dbReference>
<evidence type="ECO:0000313" key="1">
    <source>
        <dbReference type="EMBL" id="MBN7823550.1"/>
    </source>
</evidence>
<name>A0ABS3D2H4_9ALTE</name>
<dbReference type="PANTHER" id="PTHR43590">
    <property type="entry name" value="ARSENIC RESISTANCE PROTEIN ARSH (AFU_ORTHOLOGUE AFUA_5G15030)"/>
    <property type="match status" value="1"/>
</dbReference>
<dbReference type="Proteomes" id="UP000663992">
    <property type="component" value="Unassembled WGS sequence"/>
</dbReference>
<feature type="non-terminal residue" evidence="1">
    <location>
        <position position="1"/>
    </location>
</feature>
<sequence length="49" mass="6069">PYYDRLVDVMEELMRFTLLLREHPELVDRYSERKESAEALMQRVNQREI</sequence>
<protein>
    <submittedName>
        <fullName evidence="1">Arsenical resistance protein ArsH</fullName>
    </submittedName>
</protein>
<accession>A0ABS3D2H4</accession>